<dbReference type="AlphaFoldDB" id="S7VNA9"/>
<protein>
    <submittedName>
        <fullName evidence="1">Uncharacterized protein</fullName>
    </submittedName>
</protein>
<reference evidence="1 2" key="1">
    <citation type="journal article" date="2013" name="Genome Announc.">
        <title>Draft Genome Sequence of Cyclobacterium qasimii Strain M12-11BT, Isolated from Arctic Marine Sediment.</title>
        <authorList>
            <person name="Shivaji S."/>
            <person name="Ara S."/>
            <person name="Singh A."/>
            <person name="Kumar Pinnaka A."/>
        </authorList>
    </citation>
    <scope>NUCLEOTIDE SEQUENCE [LARGE SCALE GENOMIC DNA]</scope>
    <source>
        <strain evidence="1 2">M12-11B</strain>
    </source>
</reference>
<gene>
    <name evidence="1" type="ORF">ADICYQ_0858</name>
</gene>
<evidence type="ECO:0000313" key="2">
    <source>
        <dbReference type="Proteomes" id="UP000014974"/>
    </source>
</evidence>
<proteinExistence type="predicted"/>
<dbReference type="STRING" id="641524.ADICYQ_0858"/>
<sequence length="40" mass="4555">MDERGIRNNNESTLVAFAVAQSLPEQRDLMIKLIVNLIKN</sequence>
<evidence type="ECO:0000313" key="1">
    <source>
        <dbReference type="EMBL" id="EPR70862.1"/>
    </source>
</evidence>
<dbReference type="Proteomes" id="UP000014974">
    <property type="component" value="Unassembled WGS sequence"/>
</dbReference>
<organism evidence="1 2">
    <name type="scientific">Cyclobacterium qasimii M12-11B</name>
    <dbReference type="NCBI Taxonomy" id="641524"/>
    <lineage>
        <taxon>Bacteria</taxon>
        <taxon>Pseudomonadati</taxon>
        <taxon>Bacteroidota</taxon>
        <taxon>Cytophagia</taxon>
        <taxon>Cytophagales</taxon>
        <taxon>Cyclobacteriaceae</taxon>
        <taxon>Cyclobacterium</taxon>
    </lineage>
</organism>
<name>S7VNA9_9BACT</name>
<dbReference type="EMBL" id="ATNM01000035">
    <property type="protein sequence ID" value="EPR70862.1"/>
    <property type="molecule type" value="Genomic_DNA"/>
</dbReference>
<comment type="caution">
    <text evidence="1">The sequence shown here is derived from an EMBL/GenBank/DDBJ whole genome shotgun (WGS) entry which is preliminary data.</text>
</comment>
<accession>S7VNA9</accession>